<name>A0A087TKY8_STEMI</name>
<sequence length="129" mass="14703">MTTKVITTTTKRPRSTPHNPVHLPVHPTLFIPSQPCPSIPETTTNWPHIGRRFPRPPSSPCPNIPETTNVRTRPKRPCTRPTSPLCPETTTTSTRIHVNHPSLIPNIYSSRLKFFKPFHFATDYTRIYG</sequence>
<feature type="non-terminal residue" evidence="2">
    <location>
        <position position="129"/>
    </location>
</feature>
<dbReference type="AlphaFoldDB" id="A0A087TKY8"/>
<dbReference type="Proteomes" id="UP000054359">
    <property type="component" value="Unassembled WGS sequence"/>
</dbReference>
<protein>
    <submittedName>
        <fullName evidence="2">Uncharacterized protein</fullName>
    </submittedName>
</protein>
<evidence type="ECO:0000313" key="3">
    <source>
        <dbReference type="Proteomes" id="UP000054359"/>
    </source>
</evidence>
<gene>
    <name evidence="2" type="ORF">X975_03435</name>
</gene>
<feature type="region of interest" description="Disordered" evidence="1">
    <location>
        <begin position="1"/>
        <end position="21"/>
    </location>
</feature>
<accession>A0A087TKY8</accession>
<organism evidence="2 3">
    <name type="scientific">Stegodyphus mimosarum</name>
    <name type="common">African social velvet spider</name>
    <dbReference type="NCBI Taxonomy" id="407821"/>
    <lineage>
        <taxon>Eukaryota</taxon>
        <taxon>Metazoa</taxon>
        <taxon>Ecdysozoa</taxon>
        <taxon>Arthropoda</taxon>
        <taxon>Chelicerata</taxon>
        <taxon>Arachnida</taxon>
        <taxon>Araneae</taxon>
        <taxon>Araneomorphae</taxon>
        <taxon>Entelegynae</taxon>
        <taxon>Eresoidea</taxon>
        <taxon>Eresidae</taxon>
        <taxon>Stegodyphus</taxon>
    </lineage>
</organism>
<evidence type="ECO:0000256" key="1">
    <source>
        <dbReference type="SAM" id="MobiDB-lite"/>
    </source>
</evidence>
<keyword evidence="3" id="KW-1185">Reference proteome</keyword>
<feature type="region of interest" description="Disordered" evidence="1">
    <location>
        <begin position="40"/>
        <end position="93"/>
    </location>
</feature>
<evidence type="ECO:0000313" key="2">
    <source>
        <dbReference type="EMBL" id="KFM65777.1"/>
    </source>
</evidence>
<proteinExistence type="predicted"/>
<dbReference type="EMBL" id="KK115697">
    <property type="protein sequence ID" value="KFM65777.1"/>
    <property type="molecule type" value="Genomic_DNA"/>
</dbReference>
<reference evidence="2 3" key="1">
    <citation type="submission" date="2013-11" db="EMBL/GenBank/DDBJ databases">
        <title>Genome sequencing of Stegodyphus mimosarum.</title>
        <authorList>
            <person name="Bechsgaard J."/>
        </authorList>
    </citation>
    <scope>NUCLEOTIDE SEQUENCE [LARGE SCALE GENOMIC DNA]</scope>
</reference>
<feature type="compositionally biased region" description="Low complexity" evidence="1">
    <location>
        <begin position="1"/>
        <end position="10"/>
    </location>
</feature>